<comment type="caution">
    <text evidence="1">The sequence shown here is derived from an EMBL/GenBank/DDBJ whole genome shotgun (WGS) entry which is preliminary data.</text>
</comment>
<accession>A0A3D8I4W8</accession>
<organism evidence="1 2">
    <name type="scientific">Helicobacter marmotae</name>
    <dbReference type="NCBI Taxonomy" id="152490"/>
    <lineage>
        <taxon>Bacteria</taxon>
        <taxon>Pseudomonadati</taxon>
        <taxon>Campylobacterota</taxon>
        <taxon>Epsilonproteobacteria</taxon>
        <taxon>Campylobacterales</taxon>
        <taxon>Helicobacteraceae</taxon>
        <taxon>Helicobacter</taxon>
    </lineage>
</organism>
<dbReference type="InterPro" id="IPR049682">
    <property type="entry name" value="HP0729-like"/>
</dbReference>
<dbReference type="EMBL" id="NXLR01000008">
    <property type="protein sequence ID" value="RDU59804.1"/>
    <property type="molecule type" value="Genomic_DNA"/>
</dbReference>
<proteinExistence type="predicted"/>
<protein>
    <recommendedName>
        <fullName evidence="3">ATP-binding protein</fullName>
    </recommendedName>
</protein>
<sequence length="381" mass="44260">MNMLILYNPYYQADVIEAHLAILKLEKKVAFGKIKSAMRQGEIGQDSHLDIQKIAKEVSPNKPLQLFLSDYANLFVCKVVAIDKTQNAKAPEYYQEKGLCVEWWFCIEDMRELVRNDFTQIRDKFLSNWRTPYNGNRTYALYGNNYTYPLLIELKNEKSYFSIPGEKHYHSVFKREEQIQMRKVLLDYVVGLELEKVMCVDTMDNLVNAEVEFAHNKKNPLYDCTGIVMLYAKSVEQELLALMRPLVLLLCGYDRSIQEQCYGGNKYILGDWLQGKSTAPSLSELHNVLKHRDVQDALELWTRQIMDKNRGLSYQLKSNLKFDIPNFISFLKKARNPIAHEKRADIKDALALRNEILGVGRESVLVLLLRAKLALEQYKDI</sequence>
<evidence type="ECO:0008006" key="3">
    <source>
        <dbReference type="Google" id="ProtNLM"/>
    </source>
</evidence>
<reference evidence="1 2" key="1">
    <citation type="submission" date="2018-04" db="EMBL/GenBank/DDBJ databases">
        <title>Novel Campyloabacter and Helicobacter Species and Strains.</title>
        <authorList>
            <person name="Mannion A.J."/>
            <person name="Shen Z."/>
            <person name="Fox J.G."/>
        </authorList>
    </citation>
    <scope>NUCLEOTIDE SEQUENCE [LARGE SCALE GENOMIC DNA]</scope>
    <source>
        <strain evidence="1 2">MIT 98-6070</strain>
    </source>
</reference>
<evidence type="ECO:0000313" key="2">
    <source>
        <dbReference type="Proteomes" id="UP000256599"/>
    </source>
</evidence>
<gene>
    <name evidence="1" type="ORF">CQA63_05140</name>
</gene>
<keyword evidence="2" id="KW-1185">Reference proteome</keyword>
<dbReference type="OrthoDB" id="5329940at2"/>
<name>A0A3D8I4W8_9HELI</name>
<evidence type="ECO:0000313" key="1">
    <source>
        <dbReference type="EMBL" id="RDU59804.1"/>
    </source>
</evidence>
<dbReference type="RefSeq" id="WP_104700115.1">
    <property type="nucleotide sequence ID" value="NZ_FZPP01000021.1"/>
</dbReference>
<dbReference type="NCBIfam" id="NF041917">
    <property type="entry name" value="HP0729_fam"/>
    <property type="match status" value="1"/>
</dbReference>
<dbReference type="Proteomes" id="UP000256599">
    <property type="component" value="Unassembled WGS sequence"/>
</dbReference>
<dbReference type="AlphaFoldDB" id="A0A3D8I4W8"/>